<comment type="caution">
    <text evidence="1">The sequence shown here is derived from an EMBL/GenBank/DDBJ whole genome shotgun (WGS) entry which is preliminary data.</text>
</comment>
<dbReference type="Proteomes" id="UP001206572">
    <property type="component" value="Unassembled WGS sequence"/>
</dbReference>
<dbReference type="RefSeq" id="WP_258826991.1">
    <property type="nucleotide sequence ID" value="NZ_JANUHA010000003.1"/>
</dbReference>
<name>A0ABT2AIF5_9BURK</name>
<dbReference type="EMBL" id="JANUHA010000003">
    <property type="protein sequence ID" value="MCS0595951.1"/>
    <property type="molecule type" value="Genomic_DNA"/>
</dbReference>
<gene>
    <name evidence="1" type="ORF">NX780_06265</name>
</gene>
<sequence>MISLLAALESRFDDAEGGIRITGADWVEDDLEVTLSITFHDDCETEQWTISCKDVVEESLRSEWVVGLDVSPHSPLLKPFLEQDIPIMFSRNEIAQEALFGIVCSCCIEVMGRPDYIDRFINGEPSARGICSSSFGLLGRFPASLAERILDALRDKPIQVNALAGITPKKWNGSEHVPYSQLQVLKIGQSYVIAERFDGRRR</sequence>
<accession>A0ABT2AIF5</accession>
<protein>
    <submittedName>
        <fullName evidence="1">Uncharacterized protein</fullName>
    </submittedName>
</protein>
<reference evidence="1 2" key="1">
    <citation type="submission" date="2022-08" db="EMBL/GenBank/DDBJ databases">
        <title>Reclassification of Massilia species as members of the genera Telluria, Duganella, Pseudoduganella, Mokoshia gen. nov. and Zemynaea gen. nov. using orthogonal and non-orthogonal genome-based approaches.</title>
        <authorList>
            <person name="Bowman J.P."/>
        </authorList>
    </citation>
    <scope>NUCLEOTIDE SEQUENCE [LARGE SCALE GENOMIC DNA]</scope>
    <source>
        <strain evidence="1 2">JCM 31661</strain>
    </source>
</reference>
<keyword evidence="2" id="KW-1185">Reference proteome</keyword>
<evidence type="ECO:0000313" key="2">
    <source>
        <dbReference type="Proteomes" id="UP001206572"/>
    </source>
</evidence>
<evidence type="ECO:0000313" key="1">
    <source>
        <dbReference type="EMBL" id="MCS0595951.1"/>
    </source>
</evidence>
<proteinExistence type="predicted"/>
<organism evidence="1 2">
    <name type="scientific">Massilia agri</name>
    <dbReference type="NCBI Taxonomy" id="1886785"/>
    <lineage>
        <taxon>Bacteria</taxon>
        <taxon>Pseudomonadati</taxon>
        <taxon>Pseudomonadota</taxon>
        <taxon>Betaproteobacteria</taxon>
        <taxon>Burkholderiales</taxon>
        <taxon>Oxalobacteraceae</taxon>
        <taxon>Telluria group</taxon>
        <taxon>Massilia</taxon>
    </lineage>
</organism>